<dbReference type="AlphaFoldDB" id="A0A4S2HEQ0"/>
<keyword evidence="2" id="KW-0732">Signal</keyword>
<evidence type="ECO:0000256" key="2">
    <source>
        <dbReference type="SAM" id="SignalP"/>
    </source>
</evidence>
<feature type="chain" id="PRO_5021000453" evidence="2">
    <location>
        <begin position="29"/>
        <end position="111"/>
    </location>
</feature>
<accession>A0A4S2HEQ0</accession>
<name>A0A4S2HEQ0_9PROT</name>
<proteinExistence type="predicted"/>
<feature type="signal peptide" evidence="2">
    <location>
        <begin position="1"/>
        <end position="28"/>
    </location>
</feature>
<organism evidence="3 4">
    <name type="scientific">Marinicauda pacifica</name>
    <dbReference type="NCBI Taxonomy" id="1133559"/>
    <lineage>
        <taxon>Bacteria</taxon>
        <taxon>Pseudomonadati</taxon>
        <taxon>Pseudomonadota</taxon>
        <taxon>Alphaproteobacteria</taxon>
        <taxon>Maricaulales</taxon>
        <taxon>Maricaulaceae</taxon>
        <taxon>Marinicauda</taxon>
    </lineage>
</organism>
<reference evidence="3 4" key="1">
    <citation type="journal article" date="2013" name="Int. J. Syst. Evol. Microbiol.">
        <title>Marinicauda pacifica gen. nov., sp. nov., a prosthecate alphaproteobacterium of the family Hyphomonadaceae isolated from deep seawater.</title>
        <authorList>
            <person name="Zhang X.Y."/>
            <person name="Li G.W."/>
            <person name="Wang C.S."/>
            <person name="Zhang Y.J."/>
            <person name="Xu X.W."/>
            <person name="Li H."/>
            <person name="Liu A."/>
            <person name="Liu C."/>
            <person name="Xie B.B."/>
            <person name="Qin Q.L."/>
            <person name="Xu Z."/>
            <person name="Chen X.L."/>
            <person name="Zhou B.C."/>
            <person name="Zhang Y.Z."/>
        </authorList>
    </citation>
    <scope>NUCLEOTIDE SEQUENCE [LARGE SCALE GENOMIC DNA]</scope>
    <source>
        <strain evidence="3 4">P-1 km-3</strain>
    </source>
</reference>
<evidence type="ECO:0000313" key="3">
    <source>
        <dbReference type="EMBL" id="TGY94550.1"/>
    </source>
</evidence>
<comment type="caution">
    <text evidence="3">The sequence shown here is derived from an EMBL/GenBank/DDBJ whole genome shotgun (WGS) entry which is preliminary data.</text>
</comment>
<protein>
    <submittedName>
        <fullName evidence="3">Uncharacterized protein</fullName>
    </submittedName>
</protein>
<gene>
    <name evidence="3" type="ORF">E5162_04560</name>
</gene>
<dbReference type="PROSITE" id="PS51257">
    <property type="entry name" value="PROKAR_LIPOPROTEIN"/>
    <property type="match status" value="1"/>
</dbReference>
<feature type="region of interest" description="Disordered" evidence="1">
    <location>
        <begin position="91"/>
        <end position="111"/>
    </location>
</feature>
<keyword evidence="4" id="KW-1185">Reference proteome</keyword>
<sequence>MISFHRLVQACCATIALASAGCAGMGEAADEAAWLDASLEEGRRIAPPATVPRYQLDPEDRIEVAATTRRLLVLAAQVRARAEAIADEPVDTGAYVRQARERNAPPPAPGS</sequence>
<evidence type="ECO:0000256" key="1">
    <source>
        <dbReference type="SAM" id="MobiDB-lite"/>
    </source>
</evidence>
<evidence type="ECO:0000313" key="4">
    <source>
        <dbReference type="Proteomes" id="UP000305451"/>
    </source>
</evidence>
<dbReference type="RefSeq" id="WP_135943747.1">
    <property type="nucleotide sequence ID" value="NZ_BMEI01000001.1"/>
</dbReference>
<dbReference type="EMBL" id="SRXV01000001">
    <property type="protein sequence ID" value="TGY94550.1"/>
    <property type="molecule type" value="Genomic_DNA"/>
</dbReference>
<dbReference type="Proteomes" id="UP000305451">
    <property type="component" value="Unassembled WGS sequence"/>
</dbReference>